<reference evidence="5" key="3">
    <citation type="submission" date="2022-12" db="EMBL/GenBank/DDBJ databases">
        <authorList>
            <person name="Sun Q."/>
            <person name="Zhou Y."/>
        </authorList>
    </citation>
    <scope>NUCLEOTIDE SEQUENCE</scope>
    <source>
        <strain evidence="5">CGMCC 1.15034</strain>
    </source>
</reference>
<dbReference type="PANTHER" id="PTHR30480">
    <property type="entry name" value="BETA-HEXOSAMINIDASE-RELATED"/>
    <property type="match status" value="1"/>
</dbReference>
<proteinExistence type="inferred from homology"/>
<dbReference type="GO" id="GO:0004553">
    <property type="term" value="F:hydrolase activity, hydrolyzing O-glycosyl compounds"/>
    <property type="evidence" value="ECO:0007669"/>
    <property type="project" value="InterPro"/>
</dbReference>
<dbReference type="RefSeq" id="WP_128963820.1">
    <property type="nucleotide sequence ID" value="NZ_BMHC01000026.1"/>
</dbReference>
<dbReference type="InterPro" id="IPR001764">
    <property type="entry name" value="Glyco_hydro_3_N"/>
</dbReference>
<feature type="domain" description="Glycoside hydrolase family 3 N-terminal" evidence="4">
    <location>
        <begin position="26"/>
        <end position="329"/>
    </location>
</feature>
<dbReference type="Pfam" id="PF00933">
    <property type="entry name" value="Glyco_hydro_3"/>
    <property type="match status" value="1"/>
</dbReference>
<evidence type="ECO:0000256" key="3">
    <source>
        <dbReference type="ARBA" id="ARBA00023295"/>
    </source>
</evidence>
<dbReference type="AlphaFoldDB" id="A0A410V065"/>
<comment type="similarity">
    <text evidence="1">Belongs to the glycosyl hydrolase 3 family.</text>
</comment>
<sequence>MSDSLLATVGDHFFLGLRPTSVLDDRDRAMLRDLKPAGVILYKSNFRHDLPYRDWLSVHRDLIAAIRDASQRDKQFIAIDHEGGRVCRTPPPITRFSYAARWASTAEQVGDAMGVELASLGCNLNFAPDLDIHSNPANPVIGERAFGRTADEVIKSMLPFTKAMERRGVRACGKHFPGHGDTQVDSHHELPVLDLDLDQIKARELKPFAAAIEGGIEMMMTSHILYRKLDPNDPVTLSRAITQGLLREAMNFRGVIVSDDVGMRAMAGRLDAPDAGARFMAAGNDMLMICSHLTDTERARFLAQSILDGVDSGKLDPAVLKASAKRVQAMLDGTPQNEVSELPAEVLARHRGAGTQFDAATVEVV</sequence>
<evidence type="ECO:0000313" key="7">
    <source>
        <dbReference type="Proteomes" id="UP000593880"/>
    </source>
</evidence>
<dbReference type="EMBL" id="BMHC01000026">
    <property type="protein sequence ID" value="GGI32795.1"/>
    <property type="molecule type" value="Genomic_DNA"/>
</dbReference>
<dbReference type="Proteomes" id="UP000593880">
    <property type="component" value="Chromosome"/>
</dbReference>
<evidence type="ECO:0000313" key="6">
    <source>
        <dbReference type="EMBL" id="QOZ58103.1"/>
    </source>
</evidence>
<protein>
    <submittedName>
        <fullName evidence="6">Beta-N-acetylhexosaminidase</fullName>
    </submittedName>
</protein>
<evidence type="ECO:0000313" key="8">
    <source>
        <dbReference type="Proteomes" id="UP000625079"/>
    </source>
</evidence>
<dbReference type="EMBL" id="CP030057">
    <property type="protein sequence ID" value="QOZ58103.1"/>
    <property type="molecule type" value="Genomic_DNA"/>
</dbReference>
<dbReference type="PANTHER" id="PTHR30480:SF16">
    <property type="entry name" value="GLYCOSIDE HYDROLASE FAMILY 3 DOMAIN PROTEIN"/>
    <property type="match status" value="1"/>
</dbReference>
<accession>A0A410V065</accession>
<keyword evidence="3" id="KW-0326">Glycosidase</keyword>
<evidence type="ECO:0000313" key="5">
    <source>
        <dbReference type="EMBL" id="GGI32795.1"/>
    </source>
</evidence>
<dbReference type="InterPro" id="IPR017853">
    <property type="entry name" value="GH"/>
</dbReference>
<gene>
    <name evidence="5" type="ORF">GCM10010987_71200</name>
    <name evidence="6" type="ORF">XH86_04590</name>
</gene>
<dbReference type="InterPro" id="IPR036962">
    <property type="entry name" value="Glyco_hydro_3_N_sf"/>
</dbReference>
<evidence type="ECO:0000256" key="2">
    <source>
        <dbReference type="ARBA" id="ARBA00022801"/>
    </source>
</evidence>
<dbReference type="Gene3D" id="3.20.20.300">
    <property type="entry name" value="Glycoside hydrolase, family 3, N-terminal domain"/>
    <property type="match status" value="1"/>
</dbReference>
<dbReference type="Proteomes" id="UP000625079">
    <property type="component" value="Unassembled WGS sequence"/>
</dbReference>
<dbReference type="OrthoDB" id="9786661at2"/>
<dbReference type="GO" id="GO:0009254">
    <property type="term" value="P:peptidoglycan turnover"/>
    <property type="evidence" value="ECO:0007669"/>
    <property type="project" value="TreeGrafter"/>
</dbReference>
<reference evidence="5" key="1">
    <citation type="journal article" date="2014" name="Int. J. Syst. Evol. Microbiol.">
        <title>Complete genome sequence of Corynebacterium casei LMG S-19264T (=DSM 44701T), isolated from a smear-ripened cheese.</title>
        <authorList>
            <consortium name="US DOE Joint Genome Institute (JGI-PGF)"/>
            <person name="Walter F."/>
            <person name="Albersmeier A."/>
            <person name="Kalinowski J."/>
            <person name="Ruckert C."/>
        </authorList>
    </citation>
    <scope>NUCLEOTIDE SEQUENCE</scope>
    <source>
        <strain evidence="5">CGMCC 1.15034</strain>
    </source>
</reference>
<evidence type="ECO:0000259" key="4">
    <source>
        <dbReference type="Pfam" id="PF00933"/>
    </source>
</evidence>
<organism evidence="5 8">
    <name type="scientific">Bradyrhizobium guangdongense</name>
    <dbReference type="NCBI Taxonomy" id="1325090"/>
    <lineage>
        <taxon>Bacteria</taxon>
        <taxon>Pseudomonadati</taxon>
        <taxon>Pseudomonadota</taxon>
        <taxon>Alphaproteobacteria</taxon>
        <taxon>Hyphomicrobiales</taxon>
        <taxon>Nitrobacteraceae</taxon>
        <taxon>Bradyrhizobium</taxon>
    </lineage>
</organism>
<dbReference type="GO" id="GO:0005975">
    <property type="term" value="P:carbohydrate metabolic process"/>
    <property type="evidence" value="ECO:0007669"/>
    <property type="project" value="InterPro"/>
</dbReference>
<keyword evidence="7" id="KW-1185">Reference proteome</keyword>
<name>A0A410V065_9BRAD</name>
<evidence type="ECO:0000256" key="1">
    <source>
        <dbReference type="ARBA" id="ARBA00005336"/>
    </source>
</evidence>
<reference evidence="6 7" key="2">
    <citation type="submission" date="2018-06" db="EMBL/GenBank/DDBJ databases">
        <title>Comparative genomics of rhizobia nodulating Arachis hypogaea in China.</title>
        <authorList>
            <person name="Li Y."/>
        </authorList>
    </citation>
    <scope>NUCLEOTIDE SEQUENCE [LARGE SCALE GENOMIC DNA]</scope>
    <source>
        <strain evidence="6 7">CCBAU 51658</strain>
    </source>
</reference>
<keyword evidence="2" id="KW-0378">Hydrolase</keyword>
<dbReference type="InterPro" id="IPR050226">
    <property type="entry name" value="NagZ_Beta-hexosaminidase"/>
</dbReference>
<dbReference type="SUPFAM" id="SSF51445">
    <property type="entry name" value="(Trans)glycosidases"/>
    <property type="match status" value="1"/>
</dbReference>